<dbReference type="WBParaSite" id="SSLN_0000677001-mRNA-1">
    <property type="protein sequence ID" value="SSLN_0000677001-mRNA-1"/>
    <property type="gene ID" value="SSLN_0000677001"/>
</dbReference>
<dbReference type="Proteomes" id="UP000275846">
    <property type="component" value="Unassembled WGS sequence"/>
</dbReference>
<feature type="transmembrane region" description="Helical" evidence="1">
    <location>
        <begin position="127"/>
        <end position="149"/>
    </location>
</feature>
<feature type="transmembrane region" description="Helical" evidence="1">
    <location>
        <begin position="77"/>
        <end position="99"/>
    </location>
</feature>
<feature type="transmembrane region" description="Helical" evidence="1">
    <location>
        <begin position="186"/>
        <end position="207"/>
    </location>
</feature>
<accession>A0A183SQR6</accession>
<organism evidence="4">
    <name type="scientific">Schistocephalus solidus</name>
    <name type="common">Tapeworm</name>
    <dbReference type="NCBI Taxonomy" id="70667"/>
    <lineage>
        <taxon>Eukaryota</taxon>
        <taxon>Metazoa</taxon>
        <taxon>Spiralia</taxon>
        <taxon>Lophotrochozoa</taxon>
        <taxon>Platyhelminthes</taxon>
        <taxon>Cestoda</taxon>
        <taxon>Eucestoda</taxon>
        <taxon>Diphyllobothriidea</taxon>
        <taxon>Diphyllobothriidae</taxon>
        <taxon>Schistocephalus</taxon>
    </lineage>
</organism>
<feature type="transmembrane region" description="Helical" evidence="1">
    <location>
        <begin position="23"/>
        <end position="48"/>
    </location>
</feature>
<proteinExistence type="predicted"/>
<evidence type="ECO:0000313" key="3">
    <source>
        <dbReference type="Proteomes" id="UP000275846"/>
    </source>
</evidence>
<gene>
    <name evidence="2" type="ORF">SSLN_LOCUS6564</name>
</gene>
<sequence length="258" mass="28059">MVLAVTLTLSCCAIGPFRAPFRAVALAANFAYLISLALQTLSVTAFGLRIRQETVVGSSRVGLVCCRQSDHWWANPFQLIGGLLFILGLPLSMTLQQAFEVLQPAITLKHITLANYSCNFYPDSGTLYFLITPALILLAVQLIAIGFTYQTIRAGSGGTMQGFECAQTGRQYQHLATALKMSASQILVWLFAFGAVFSGSAAVWHIFTLSACLQASFLAVSCILSRAVLGSLASTGWEKPRRWNHPFSTSTRSPQQRI</sequence>
<evidence type="ECO:0000256" key="1">
    <source>
        <dbReference type="SAM" id="Phobius"/>
    </source>
</evidence>
<reference evidence="4" key="1">
    <citation type="submission" date="2016-06" db="UniProtKB">
        <authorList>
            <consortium name="WormBaseParasite"/>
        </authorList>
    </citation>
    <scope>IDENTIFICATION</scope>
</reference>
<dbReference type="AlphaFoldDB" id="A0A183SQR6"/>
<dbReference type="EMBL" id="UYSU01033747">
    <property type="protein sequence ID" value="VDL92949.1"/>
    <property type="molecule type" value="Genomic_DNA"/>
</dbReference>
<evidence type="ECO:0000313" key="4">
    <source>
        <dbReference type="WBParaSite" id="SSLN_0000677001-mRNA-1"/>
    </source>
</evidence>
<reference evidence="2 3" key="2">
    <citation type="submission" date="2018-11" db="EMBL/GenBank/DDBJ databases">
        <authorList>
            <consortium name="Pathogen Informatics"/>
        </authorList>
    </citation>
    <scope>NUCLEOTIDE SEQUENCE [LARGE SCALE GENOMIC DNA]</scope>
    <source>
        <strain evidence="2 3">NST_G2</strain>
    </source>
</reference>
<protein>
    <submittedName>
        <fullName evidence="4">Taste receptor type 2</fullName>
    </submittedName>
</protein>
<dbReference type="OrthoDB" id="6231683at2759"/>
<name>A0A183SQR6_SCHSO</name>
<keyword evidence="1" id="KW-0472">Membrane</keyword>
<keyword evidence="1" id="KW-1133">Transmembrane helix</keyword>
<evidence type="ECO:0000313" key="2">
    <source>
        <dbReference type="EMBL" id="VDL92949.1"/>
    </source>
</evidence>
<keyword evidence="1" id="KW-0812">Transmembrane</keyword>
<keyword evidence="3" id="KW-1185">Reference proteome</keyword>